<dbReference type="Gene3D" id="1.10.10.60">
    <property type="entry name" value="Homeodomain-like"/>
    <property type="match status" value="1"/>
</dbReference>
<dbReference type="InterPro" id="IPR018060">
    <property type="entry name" value="HTH_AraC"/>
</dbReference>
<dbReference type="PROSITE" id="PS01124">
    <property type="entry name" value="HTH_ARAC_FAMILY_2"/>
    <property type="match status" value="1"/>
</dbReference>
<proteinExistence type="predicted"/>
<dbReference type="Pfam" id="PF06719">
    <property type="entry name" value="AraC_N"/>
    <property type="match status" value="1"/>
</dbReference>
<dbReference type="InterPro" id="IPR009594">
    <property type="entry name" value="Tscrpt_reg_HTH_AraC_N"/>
</dbReference>
<feature type="domain" description="HTH araC/xylS-type" evidence="4">
    <location>
        <begin position="194"/>
        <end position="292"/>
    </location>
</feature>
<dbReference type="SMART" id="SM00342">
    <property type="entry name" value="HTH_ARAC"/>
    <property type="match status" value="1"/>
</dbReference>
<reference evidence="5 6" key="1">
    <citation type="submission" date="2022-03" db="EMBL/GenBank/DDBJ databases">
        <title>Complete genome analysis of Roseomonas KG 17.1 : a prolific producer of plant growth promoters.</title>
        <authorList>
            <person name="Saadouli I."/>
            <person name="Najjari A."/>
            <person name="Mosbah A."/>
            <person name="Ouzari H.I."/>
        </authorList>
    </citation>
    <scope>NUCLEOTIDE SEQUENCE [LARGE SCALE GENOMIC DNA]</scope>
    <source>
        <strain evidence="5 6">KG17-1</strain>
    </source>
</reference>
<sequence length="312" mass="34117">MKGSELGERISRILDARFVGNGHYQTPIPGLILMRSYSQMPPQHMLYRPTLCVVAQGAKEIMVADRAVRYGSGQTLVVTIEAPVLSHLIKASAGSPYLGVILELDLSAIREVVTQLGKDGPRTGGSAFGLEVHDLDAQITGSLVRLLGLIGEPTALDILYPSIMREISYWLVRGPAGRNVARMVIPDGQPHRIAQAIAHLRENYEVAINVKALAKSVGMSSSSFHQHFKTMTSMSPLQYQKHLRLLEARRRMVSDGDQAAVAAVAVGYESVSQFSREYARMFGAPPRRETRRALGERDPEGIKASDRAHAPG</sequence>
<evidence type="ECO:0000256" key="3">
    <source>
        <dbReference type="SAM" id="MobiDB-lite"/>
    </source>
</evidence>
<comment type="caution">
    <text evidence="5">The sequence shown here is derived from an EMBL/GenBank/DDBJ whole genome shotgun (WGS) entry which is preliminary data.</text>
</comment>
<keyword evidence="2" id="KW-0804">Transcription</keyword>
<keyword evidence="6" id="KW-1185">Reference proteome</keyword>
<gene>
    <name evidence="5" type="ORF">MON41_17540</name>
</gene>
<dbReference type="InterPro" id="IPR009057">
    <property type="entry name" value="Homeodomain-like_sf"/>
</dbReference>
<feature type="region of interest" description="Disordered" evidence="3">
    <location>
        <begin position="285"/>
        <end position="312"/>
    </location>
</feature>
<evidence type="ECO:0000259" key="4">
    <source>
        <dbReference type="PROSITE" id="PS01124"/>
    </source>
</evidence>
<dbReference type="Proteomes" id="UP001201985">
    <property type="component" value="Unassembled WGS sequence"/>
</dbReference>
<feature type="compositionally biased region" description="Basic and acidic residues" evidence="3">
    <location>
        <begin position="286"/>
        <end position="312"/>
    </location>
</feature>
<organism evidence="5 6">
    <name type="scientific">Teichococcus vastitatis</name>
    <dbReference type="NCBI Taxonomy" id="2307076"/>
    <lineage>
        <taxon>Bacteria</taxon>
        <taxon>Pseudomonadati</taxon>
        <taxon>Pseudomonadota</taxon>
        <taxon>Alphaproteobacteria</taxon>
        <taxon>Acetobacterales</taxon>
        <taxon>Roseomonadaceae</taxon>
        <taxon>Roseomonas</taxon>
    </lineage>
</organism>
<dbReference type="EMBL" id="JALBUU010000034">
    <property type="protein sequence ID" value="MCI0755518.1"/>
    <property type="molecule type" value="Genomic_DNA"/>
</dbReference>
<name>A0ABS9W8I1_9PROT</name>
<evidence type="ECO:0000256" key="1">
    <source>
        <dbReference type="ARBA" id="ARBA00023015"/>
    </source>
</evidence>
<dbReference type="Pfam" id="PF12833">
    <property type="entry name" value="HTH_18"/>
    <property type="match status" value="1"/>
</dbReference>
<evidence type="ECO:0000313" key="5">
    <source>
        <dbReference type="EMBL" id="MCI0755518.1"/>
    </source>
</evidence>
<dbReference type="SUPFAM" id="SSF46689">
    <property type="entry name" value="Homeodomain-like"/>
    <property type="match status" value="2"/>
</dbReference>
<evidence type="ECO:0000256" key="2">
    <source>
        <dbReference type="ARBA" id="ARBA00023163"/>
    </source>
</evidence>
<keyword evidence="1" id="KW-0805">Transcription regulation</keyword>
<dbReference type="PANTHER" id="PTHR43436">
    <property type="entry name" value="ARAC-FAMILY TRANSCRIPTIONAL REGULATOR"/>
    <property type="match status" value="1"/>
</dbReference>
<protein>
    <submittedName>
        <fullName evidence="5">AraC family transcriptional regulator</fullName>
    </submittedName>
</protein>
<dbReference type="PANTHER" id="PTHR43436:SF1">
    <property type="entry name" value="TRANSCRIPTIONAL REGULATORY PROTEIN"/>
    <property type="match status" value="1"/>
</dbReference>
<evidence type="ECO:0000313" key="6">
    <source>
        <dbReference type="Proteomes" id="UP001201985"/>
    </source>
</evidence>
<dbReference type="RefSeq" id="WP_120009876.1">
    <property type="nucleotide sequence ID" value="NZ_JALBUU010000034.1"/>
</dbReference>
<accession>A0ABS9W8I1</accession>